<feature type="region of interest" description="Disordered" evidence="1">
    <location>
        <begin position="28"/>
        <end position="96"/>
    </location>
</feature>
<dbReference type="EMBL" id="GBRH01226637">
    <property type="protein sequence ID" value="JAD71258.1"/>
    <property type="molecule type" value="Transcribed_RNA"/>
</dbReference>
<sequence length="96" mass="10174">MKKKMQKQLESPQALLVVAVDKIVVNKSGNGCADGEGASRDADVSMDPVNGEDPSCPQSNPKDADDLVESKDGKNGIKNCTENRGSLQESSVGRKK</sequence>
<feature type="compositionally biased region" description="Basic and acidic residues" evidence="1">
    <location>
        <begin position="62"/>
        <end position="75"/>
    </location>
</feature>
<reference evidence="2" key="2">
    <citation type="journal article" date="2015" name="Data Brief">
        <title>Shoot transcriptome of the giant reed, Arundo donax.</title>
        <authorList>
            <person name="Barrero R.A."/>
            <person name="Guerrero F.D."/>
            <person name="Moolhuijzen P."/>
            <person name="Goolsby J.A."/>
            <person name="Tidwell J."/>
            <person name="Bellgard S.E."/>
            <person name="Bellgard M.I."/>
        </authorList>
    </citation>
    <scope>NUCLEOTIDE SEQUENCE</scope>
    <source>
        <tissue evidence="2">Shoot tissue taken approximately 20 cm above the soil surface</tissue>
    </source>
</reference>
<name>A0A0A9C9X5_ARUDO</name>
<evidence type="ECO:0000313" key="2">
    <source>
        <dbReference type="EMBL" id="JAD71258.1"/>
    </source>
</evidence>
<reference evidence="2" key="1">
    <citation type="submission" date="2014-09" db="EMBL/GenBank/DDBJ databases">
        <authorList>
            <person name="Magalhaes I.L.F."/>
            <person name="Oliveira U."/>
            <person name="Santos F.R."/>
            <person name="Vidigal T.H.D.A."/>
            <person name="Brescovit A.D."/>
            <person name="Santos A.J."/>
        </authorList>
    </citation>
    <scope>NUCLEOTIDE SEQUENCE</scope>
    <source>
        <tissue evidence="2">Shoot tissue taken approximately 20 cm above the soil surface</tissue>
    </source>
</reference>
<proteinExistence type="predicted"/>
<feature type="compositionally biased region" description="Polar residues" evidence="1">
    <location>
        <begin position="78"/>
        <end position="96"/>
    </location>
</feature>
<protein>
    <submittedName>
        <fullName evidence="2">Uncharacterized protein</fullName>
    </submittedName>
</protein>
<dbReference type="AlphaFoldDB" id="A0A0A9C9X5"/>
<organism evidence="2">
    <name type="scientific">Arundo donax</name>
    <name type="common">Giant reed</name>
    <name type="synonym">Donax arundinaceus</name>
    <dbReference type="NCBI Taxonomy" id="35708"/>
    <lineage>
        <taxon>Eukaryota</taxon>
        <taxon>Viridiplantae</taxon>
        <taxon>Streptophyta</taxon>
        <taxon>Embryophyta</taxon>
        <taxon>Tracheophyta</taxon>
        <taxon>Spermatophyta</taxon>
        <taxon>Magnoliopsida</taxon>
        <taxon>Liliopsida</taxon>
        <taxon>Poales</taxon>
        <taxon>Poaceae</taxon>
        <taxon>PACMAD clade</taxon>
        <taxon>Arundinoideae</taxon>
        <taxon>Arundineae</taxon>
        <taxon>Arundo</taxon>
    </lineage>
</organism>
<accession>A0A0A9C9X5</accession>
<evidence type="ECO:0000256" key="1">
    <source>
        <dbReference type="SAM" id="MobiDB-lite"/>
    </source>
</evidence>